<evidence type="ECO:0000313" key="2">
    <source>
        <dbReference type="EMBL" id="GAP84066.1"/>
    </source>
</evidence>
<evidence type="ECO:0000313" key="3">
    <source>
        <dbReference type="Proteomes" id="UP000054516"/>
    </source>
</evidence>
<dbReference type="PANTHER" id="PTHR24148">
    <property type="entry name" value="ANKYRIN REPEAT DOMAIN-CONTAINING PROTEIN 39 HOMOLOG-RELATED"/>
    <property type="match status" value="1"/>
</dbReference>
<dbReference type="EMBL" id="DF977451">
    <property type="protein sequence ID" value="GAP84066.1"/>
    <property type="molecule type" value="Genomic_DNA"/>
</dbReference>
<dbReference type="PANTHER" id="PTHR24148:SF64">
    <property type="entry name" value="HETEROKARYON INCOMPATIBILITY DOMAIN-CONTAINING PROTEIN"/>
    <property type="match status" value="1"/>
</dbReference>
<evidence type="ECO:0000259" key="1">
    <source>
        <dbReference type="Pfam" id="PF06985"/>
    </source>
</evidence>
<dbReference type="Proteomes" id="UP000054516">
    <property type="component" value="Unassembled WGS sequence"/>
</dbReference>
<dbReference type="InterPro" id="IPR010730">
    <property type="entry name" value="HET"/>
</dbReference>
<dbReference type="Pfam" id="PF06985">
    <property type="entry name" value="HET"/>
    <property type="match status" value="1"/>
</dbReference>
<dbReference type="STRING" id="77044.A0A1S7UL84"/>
<dbReference type="AlphaFoldDB" id="A0A1S7UL84"/>
<feature type="domain" description="Heterokaryon incompatibility" evidence="1">
    <location>
        <begin position="51"/>
        <end position="216"/>
    </location>
</feature>
<sequence>MAGFPNHGHRIYQTLKPNTIRLIRVSRNSSNSDTLSITWKVVDLSHKGIPYTTISYTWGVKEDDVPLPLEGGCLSIPRNAYSALELLCDHAPARQTKWLWMDCLCINQSDDEEKAEQIAMMKEIFELSTCSIGWLGPRMESSSLTPENGQTSADSDSGMDFLLELARRRPDLERAYNQSNDGRRETPRELENDSRWKDLELVLRLPWWRRVWTLQEFILPKTVTLWCGLRHISREGLCHAAYAIWLCKPNRLLDFESWQPIWGRRRVLQHFTKKPSGAASSLLALMAYTGDSGVKDPVDRINGVMGVVTDERDLGLVRKLDYCVGTGATFTSLVKGWVKTHKSLDIICYASVFTGGAKTYEQRTLPSWVPDWSVPTRPFVVPLMVSQNDNLGPVWSLTSARRRLEFAASGDSRPRYNFSGDGLRLSCTGFLVDHVDGLAALRGPNYPMTQSTLGSDQSTTATSKILEIITRCLVVDRGDRYLNKPALIDNYKEEFLQTALGEQTGTDKSDKDFRAWIRQNRDFRIKGLRLEDLCRTLGARGPAVKVRNKGEKFTTILSDRHNMGLRLMTTVKGNVGMGCRDARTGDAICILLGCNVPVLVRPQSNGTYQLVGECYLEGYMSGEVFAEAKDSETDDFVLV</sequence>
<dbReference type="Pfam" id="PF26639">
    <property type="entry name" value="Het-6_barrel"/>
    <property type="match status" value="1"/>
</dbReference>
<keyword evidence="3" id="KW-1185">Reference proteome</keyword>
<protein>
    <submittedName>
        <fullName evidence="2">Putative heterokaryon incompatibility protein</fullName>
    </submittedName>
</protein>
<proteinExistence type="predicted"/>
<dbReference type="OMA" id="CEHIGNF"/>
<dbReference type="OrthoDB" id="2504919at2759"/>
<accession>A0A1S7UL84</accession>
<gene>
    <name evidence="2" type="ORF">SAMD00023353_0601600</name>
</gene>
<organism evidence="2">
    <name type="scientific">Rosellinia necatrix</name>
    <name type="common">White root-rot fungus</name>
    <dbReference type="NCBI Taxonomy" id="77044"/>
    <lineage>
        <taxon>Eukaryota</taxon>
        <taxon>Fungi</taxon>
        <taxon>Dikarya</taxon>
        <taxon>Ascomycota</taxon>
        <taxon>Pezizomycotina</taxon>
        <taxon>Sordariomycetes</taxon>
        <taxon>Xylariomycetidae</taxon>
        <taxon>Xylariales</taxon>
        <taxon>Xylariaceae</taxon>
        <taxon>Rosellinia</taxon>
    </lineage>
</organism>
<dbReference type="InterPro" id="IPR052895">
    <property type="entry name" value="HetReg/Transcr_Mod"/>
</dbReference>
<reference evidence="2" key="1">
    <citation type="submission" date="2016-03" db="EMBL/GenBank/DDBJ databases">
        <title>Draft genome sequence of Rosellinia necatrix.</title>
        <authorList>
            <person name="Kanematsu S."/>
        </authorList>
    </citation>
    <scope>NUCLEOTIDE SEQUENCE [LARGE SCALE GENOMIC DNA]</scope>
    <source>
        <strain evidence="2">W97</strain>
    </source>
</reference>
<name>A0A1S7UL84_ROSNE</name>